<reference evidence="1" key="1">
    <citation type="submission" date="2021-06" db="EMBL/GenBank/DDBJ databases">
        <authorList>
            <person name="Kallberg Y."/>
            <person name="Tangrot J."/>
            <person name="Rosling A."/>
        </authorList>
    </citation>
    <scope>NUCLEOTIDE SEQUENCE</scope>
    <source>
        <strain evidence="1">BR232B</strain>
    </source>
</reference>
<evidence type="ECO:0000313" key="2">
    <source>
        <dbReference type="Proteomes" id="UP000789739"/>
    </source>
</evidence>
<protein>
    <submittedName>
        <fullName evidence="1">9334_t:CDS:1</fullName>
    </submittedName>
</protein>
<dbReference type="InterPro" id="IPR036397">
    <property type="entry name" value="RNaseH_sf"/>
</dbReference>
<feature type="non-terminal residue" evidence="1">
    <location>
        <position position="1"/>
    </location>
</feature>
<dbReference type="OrthoDB" id="2438545at2759"/>
<dbReference type="SUPFAM" id="SSF53098">
    <property type="entry name" value="Ribonuclease H-like"/>
    <property type="match status" value="1"/>
</dbReference>
<dbReference type="Gene3D" id="3.30.420.10">
    <property type="entry name" value="Ribonuclease H-like superfamily/Ribonuclease H"/>
    <property type="match status" value="1"/>
</dbReference>
<comment type="caution">
    <text evidence="1">The sequence shown here is derived from an EMBL/GenBank/DDBJ whole genome shotgun (WGS) entry which is preliminary data.</text>
</comment>
<dbReference type="AlphaFoldDB" id="A0A9N9DSH5"/>
<name>A0A9N9DSH5_9GLOM</name>
<keyword evidence="2" id="KW-1185">Reference proteome</keyword>
<dbReference type="GO" id="GO:0003676">
    <property type="term" value="F:nucleic acid binding"/>
    <property type="evidence" value="ECO:0007669"/>
    <property type="project" value="InterPro"/>
</dbReference>
<evidence type="ECO:0000313" key="1">
    <source>
        <dbReference type="EMBL" id="CAG8651826.1"/>
    </source>
</evidence>
<accession>A0A9N9DSH5</accession>
<gene>
    <name evidence="1" type="ORF">PBRASI_LOCUS10305</name>
</gene>
<proteinExistence type="predicted"/>
<organism evidence="1 2">
    <name type="scientific">Paraglomus brasilianum</name>
    <dbReference type="NCBI Taxonomy" id="144538"/>
    <lineage>
        <taxon>Eukaryota</taxon>
        <taxon>Fungi</taxon>
        <taxon>Fungi incertae sedis</taxon>
        <taxon>Mucoromycota</taxon>
        <taxon>Glomeromycotina</taxon>
        <taxon>Glomeromycetes</taxon>
        <taxon>Paraglomerales</taxon>
        <taxon>Paraglomeraceae</taxon>
        <taxon>Paraglomus</taxon>
    </lineage>
</organism>
<dbReference type="Proteomes" id="UP000789739">
    <property type="component" value="Unassembled WGS sequence"/>
</dbReference>
<dbReference type="EMBL" id="CAJVPI010002942">
    <property type="protein sequence ID" value="CAG8651826.1"/>
    <property type="molecule type" value="Genomic_DNA"/>
</dbReference>
<dbReference type="InterPro" id="IPR012337">
    <property type="entry name" value="RNaseH-like_sf"/>
</dbReference>
<sequence>CVPIDVRVSFMKLYPRSEVGKRSSLNFYLKECGLVGKVDMSIPAMNKIYETANVEGMRKVSEYCIKDALSCQELMVKRNIINDYREKASIAHIPLFDDYATYGLG</sequence>